<dbReference type="PROSITE" id="PS51352">
    <property type="entry name" value="THIOREDOXIN_2"/>
    <property type="match status" value="1"/>
</dbReference>
<dbReference type="Gene3D" id="3.40.30.10">
    <property type="entry name" value="Glutaredoxin"/>
    <property type="match status" value="1"/>
</dbReference>
<dbReference type="InterPro" id="IPR017937">
    <property type="entry name" value="Thioredoxin_CS"/>
</dbReference>
<keyword evidence="4" id="KW-0676">Redox-active center</keyword>
<dbReference type="RefSeq" id="WP_072302635.1">
    <property type="nucleotide sequence ID" value="NZ_FPIY01000001.1"/>
</dbReference>
<sequence length="402" mass="45329">MKTRYKISTLLLLCFTIITVSSSFASEKSKGYTITGTVKGVEKGWVKIIRPNIVDRSAKAVVVDSAQIKNGHFKMSGTVDYIDMVSISINEKYNTMGGFFLENSNISLTIDVEKADKYGQFEAEVSGSKSQDTFAAEKEKAQSIFNAKKYGPLVALRKEMTDAYNSKDEAKINAVKKKLASLNHLSSERQKEYQLSKINYVKNNPTSAVSSYVLSFQFSEGRMSKEEMKEIYPLFKGDATKTAMYQYFKKTYTEIFESFGEGSKVPDFTLKTLDNKDLALSSVKGKYIFVDFWASWCVPCRASFPHLKEVYAKYKKDGFNVIAVGTADQEDKWRKAIAEDETVWNHVFDVDPSGNGSYGTIAKQYGVPFLPTTFLLDENGVIIARQLRDKSLDEKLEELFGY</sequence>
<dbReference type="CDD" id="cd02966">
    <property type="entry name" value="TlpA_like_family"/>
    <property type="match status" value="1"/>
</dbReference>
<name>A0A1K1MWW6_9FLAO</name>
<evidence type="ECO:0000256" key="2">
    <source>
        <dbReference type="ARBA" id="ARBA00022748"/>
    </source>
</evidence>
<dbReference type="OrthoDB" id="1069091at2"/>
<evidence type="ECO:0000313" key="7">
    <source>
        <dbReference type="EMBL" id="SFW27477.1"/>
    </source>
</evidence>
<evidence type="ECO:0000256" key="3">
    <source>
        <dbReference type="ARBA" id="ARBA00023157"/>
    </source>
</evidence>
<dbReference type="InterPro" id="IPR013766">
    <property type="entry name" value="Thioredoxin_domain"/>
</dbReference>
<organism evidence="7 8">
    <name type="scientific">Cellulophaga fucicola</name>
    <dbReference type="NCBI Taxonomy" id="76595"/>
    <lineage>
        <taxon>Bacteria</taxon>
        <taxon>Pseudomonadati</taxon>
        <taxon>Bacteroidota</taxon>
        <taxon>Flavobacteriia</taxon>
        <taxon>Flavobacteriales</taxon>
        <taxon>Flavobacteriaceae</taxon>
        <taxon>Cellulophaga</taxon>
    </lineage>
</organism>
<dbReference type="GO" id="GO:0030313">
    <property type="term" value="C:cell envelope"/>
    <property type="evidence" value="ECO:0007669"/>
    <property type="project" value="UniProtKB-SubCell"/>
</dbReference>
<gene>
    <name evidence="7" type="ORF">SAMN05660313_00991</name>
</gene>
<reference evidence="8" key="1">
    <citation type="submission" date="2016-11" db="EMBL/GenBank/DDBJ databases">
        <authorList>
            <person name="Varghese N."/>
            <person name="Submissions S."/>
        </authorList>
    </citation>
    <scope>NUCLEOTIDE SEQUENCE [LARGE SCALE GENOMIC DNA]</scope>
    <source>
        <strain evidence="8">DSM 24786</strain>
    </source>
</reference>
<proteinExistence type="predicted"/>
<dbReference type="InterPro" id="IPR025380">
    <property type="entry name" value="DUF4369"/>
</dbReference>
<dbReference type="InterPro" id="IPR036249">
    <property type="entry name" value="Thioredoxin-like_sf"/>
</dbReference>
<keyword evidence="8" id="KW-1185">Reference proteome</keyword>
<dbReference type="AlphaFoldDB" id="A0A1K1MWW6"/>
<dbReference type="InterPro" id="IPR013740">
    <property type="entry name" value="Redoxin"/>
</dbReference>
<evidence type="ECO:0000259" key="6">
    <source>
        <dbReference type="PROSITE" id="PS51352"/>
    </source>
</evidence>
<dbReference type="STRING" id="76595.SAMN05660313_00991"/>
<dbReference type="InterPro" id="IPR050553">
    <property type="entry name" value="Thioredoxin_ResA/DsbE_sf"/>
</dbReference>
<dbReference type="PANTHER" id="PTHR42852:SF6">
    <property type="entry name" value="THIOL:DISULFIDE INTERCHANGE PROTEIN DSBE"/>
    <property type="match status" value="1"/>
</dbReference>
<evidence type="ECO:0000256" key="4">
    <source>
        <dbReference type="ARBA" id="ARBA00023284"/>
    </source>
</evidence>
<accession>A0A1K1MWW6</accession>
<keyword evidence="7" id="KW-0413">Isomerase</keyword>
<evidence type="ECO:0000313" key="8">
    <source>
        <dbReference type="Proteomes" id="UP000183257"/>
    </source>
</evidence>
<dbReference type="Pfam" id="PF14289">
    <property type="entry name" value="DUF4369"/>
    <property type="match status" value="1"/>
</dbReference>
<dbReference type="PROSITE" id="PS00194">
    <property type="entry name" value="THIOREDOXIN_1"/>
    <property type="match status" value="1"/>
</dbReference>
<dbReference type="Proteomes" id="UP000183257">
    <property type="component" value="Unassembled WGS sequence"/>
</dbReference>
<evidence type="ECO:0000256" key="5">
    <source>
        <dbReference type="SAM" id="SignalP"/>
    </source>
</evidence>
<keyword evidence="5" id="KW-0732">Signal</keyword>
<keyword evidence="3" id="KW-1015">Disulfide bond</keyword>
<dbReference type="GO" id="GO:0017004">
    <property type="term" value="P:cytochrome complex assembly"/>
    <property type="evidence" value="ECO:0007669"/>
    <property type="project" value="UniProtKB-KW"/>
</dbReference>
<feature type="domain" description="Thioredoxin" evidence="6">
    <location>
        <begin position="259"/>
        <end position="402"/>
    </location>
</feature>
<dbReference type="SUPFAM" id="SSF52833">
    <property type="entry name" value="Thioredoxin-like"/>
    <property type="match status" value="1"/>
</dbReference>
<comment type="subcellular location">
    <subcellularLocation>
        <location evidence="1">Cell envelope</location>
    </subcellularLocation>
</comment>
<dbReference type="EMBL" id="FPIY01000001">
    <property type="protein sequence ID" value="SFW27477.1"/>
    <property type="molecule type" value="Genomic_DNA"/>
</dbReference>
<protein>
    <submittedName>
        <fullName evidence="7">Thiol-disulfide isomerase or thioredoxin</fullName>
    </submittedName>
</protein>
<dbReference type="GO" id="GO:0016491">
    <property type="term" value="F:oxidoreductase activity"/>
    <property type="evidence" value="ECO:0007669"/>
    <property type="project" value="InterPro"/>
</dbReference>
<dbReference type="GO" id="GO:0016853">
    <property type="term" value="F:isomerase activity"/>
    <property type="evidence" value="ECO:0007669"/>
    <property type="project" value="UniProtKB-KW"/>
</dbReference>
<feature type="signal peptide" evidence="5">
    <location>
        <begin position="1"/>
        <end position="25"/>
    </location>
</feature>
<keyword evidence="2" id="KW-0201">Cytochrome c-type biogenesis</keyword>
<dbReference type="Pfam" id="PF08534">
    <property type="entry name" value="Redoxin"/>
    <property type="match status" value="1"/>
</dbReference>
<feature type="chain" id="PRO_5011955955" evidence="5">
    <location>
        <begin position="26"/>
        <end position="402"/>
    </location>
</feature>
<dbReference type="PANTHER" id="PTHR42852">
    <property type="entry name" value="THIOL:DISULFIDE INTERCHANGE PROTEIN DSBE"/>
    <property type="match status" value="1"/>
</dbReference>
<evidence type="ECO:0000256" key="1">
    <source>
        <dbReference type="ARBA" id="ARBA00004196"/>
    </source>
</evidence>